<dbReference type="GO" id="GO:0016491">
    <property type="term" value="F:oxidoreductase activity"/>
    <property type="evidence" value="ECO:0007669"/>
    <property type="project" value="UniProtKB-KW"/>
</dbReference>
<gene>
    <name evidence="5" type="ORF">COC19_00515</name>
</gene>
<reference evidence="6" key="1">
    <citation type="submission" date="2017-08" db="EMBL/GenBank/DDBJ databases">
        <title>A dynamic microbial community with high functional redundancy inhabits the cold, oxic subseafloor aquifer.</title>
        <authorList>
            <person name="Tully B.J."/>
            <person name="Wheat C.G."/>
            <person name="Glazer B.T."/>
            <person name="Huber J.A."/>
        </authorList>
    </citation>
    <scope>NUCLEOTIDE SEQUENCE [LARGE SCALE GENOMIC DNA]</scope>
</reference>
<dbReference type="SUPFAM" id="SSF50998">
    <property type="entry name" value="Quinoprotein alcohol dehydrogenase-like"/>
    <property type="match status" value="1"/>
</dbReference>
<dbReference type="Proteomes" id="UP000218172">
    <property type="component" value="Unassembled WGS sequence"/>
</dbReference>
<protein>
    <recommendedName>
        <fullName evidence="4">Pyrrolo-quinoline quinone repeat domain-containing protein</fullName>
    </recommendedName>
</protein>
<accession>A0A2A4MVZ0</accession>
<evidence type="ECO:0000313" key="6">
    <source>
        <dbReference type="Proteomes" id="UP000218172"/>
    </source>
</evidence>
<dbReference type="PANTHER" id="PTHR32303:SF4">
    <property type="entry name" value="QUINOPROTEIN GLUCOSE DEHYDROGENASE"/>
    <property type="match status" value="1"/>
</dbReference>
<dbReference type="Gene3D" id="2.140.10.10">
    <property type="entry name" value="Quinoprotein alcohol dehydrogenase-like superfamily"/>
    <property type="match status" value="2"/>
</dbReference>
<feature type="domain" description="Pyrrolo-quinoline quinone repeat" evidence="4">
    <location>
        <begin position="40"/>
        <end position="610"/>
    </location>
</feature>
<dbReference type="Pfam" id="PF01011">
    <property type="entry name" value="PQQ"/>
    <property type="match status" value="1"/>
</dbReference>
<dbReference type="SMART" id="SM00564">
    <property type="entry name" value="PQQ"/>
    <property type="match status" value="5"/>
</dbReference>
<evidence type="ECO:0000313" key="5">
    <source>
        <dbReference type="EMBL" id="PCH63894.1"/>
    </source>
</evidence>
<evidence type="ECO:0000256" key="1">
    <source>
        <dbReference type="ARBA" id="ARBA00001931"/>
    </source>
</evidence>
<organism evidence="5 6">
    <name type="scientific">SAR86 cluster bacterium</name>
    <dbReference type="NCBI Taxonomy" id="2030880"/>
    <lineage>
        <taxon>Bacteria</taxon>
        <taxon>Pseudomonadati</taxon>
        <taxon>Pseudomonadota</taxon>
        <taxon>Gammaproteobacteria</taxon>
        <taxon>SAR86 cluster</taxon>
    </lineage>
</organism>
<comment type="caution">
    <text evidence="5">The sequence shown here is derived from an EMBL/GenBank/DDBJ whole genome shotgun (WGS) entry which is preliminary data.</text>
</comment>
<dbReference type="InterPro" id="IPR002372">
    <property type="entry name" value="PQQ_rpt_dom"/>
</dbReference>
<dbReference type="InterPro" id="IPR018391">
    <property type="entry name" value="PQQ_b-propeller_rpt"/>
</dbReference>
<dbReference type="EMBL" id="NVQR01000006">
    <property type="protein sequence ID" value="PCH63894.1"/>
    <property type="molecule type" value="Genomic_DNA"/>
</dbReference>
<proteinExistence type="inferred from homology"/>
<evidence type="ECO:0000256" key="3">
    <source>
        <dbReference type="ARBA" id="ARBA00023002"/>
    </source>
</evidence>
<sequence>MCSALGMIKHGCTAALILSLINCSNPQSLNEETARPSSEWSMYRGGYAGTGFSGADQITPENVGQLTQAWRYALSRDSNASTANTRGPNSQATPIVVDGIMYVPAADRIIALDPINGEELWRHQVLDGSPSRRGVAYWPGDDNTAARIIFTTGRHLMAIDAASGIAVSSFGEAGAIDMVVPYNSVPLVYDNIIIVGANTPRGAIGGIGNARAFDASSGAQLWEFSSVPQPGSLGHGTWAGDSWQGRLGANAWPFYFTVDVDSELLYLPLASPIPFGYGGDREGSNLFANSLVAVNIRSGEYVWHFQTIHHDLWDHDPPAPPVLFDIARGNDVIKALAVSTKSGYLYILDRHNGEAIYGVEETPMPQSNVPGEHTFATQPIPVRPPALARVSFDASDLVSASDTNQAHADACAELVNSAGELINRGPFTPWAYRPNPEAGETTLLFPGLTGGPNWGGVAFDPNSKLAFVYSSDIGALGWMQASEDDSALAFERRSPRPSSFDVRIGDSRWPCQKPPWSQLTAVDTTTGDIAWQQPIGITEGLPKEKQNTGRPGRAGTIVTASGLLFIASTDDKRIRALDLSNGEELWSDIMAQRGNANPMTFLGADNKQYVVIAATDALIAYRLP</sequence>
<evidence type="ECO:0000259" key="4">
    <source>
        <dbReference type="Pfam" id="PF01011"/>
    </source>
</evidence>
<dbReference type="PANTHER" id="PTHR32303">
    <property type="entry name" value="QUINOPROTEIN ALCOHOL DEHYDROGENASE (CYTOCHROME C)"/>
    <property type="match status" value="1"/>
</dbReference>
<dbReference type="AlphaFoldDB" id="A0A2A4MVZ0"/>
<comment type="similarity">
    <text evidence="2">Belongs to the bacterial PQQ dehydrogenase family.</text>
</comment>
<dbReference type="InterPro" id="IPR011047">
    <property type="entry name" value="Quinoprotein_ADH-like_sf"/>
</dbReference>
<name>A0A2A4MVZ0_9GAMM</name>
<keyword evidence="3" id="KW-0560">Oxidoreductase</keyword>
<comment type="cofactor">
    <cofactor evidence="1">
        <name>pyrroloquinoline quinone</name>
        <dbReference type="ChEBI" id="CHEBI:58442"/>
    </cofactor>
</comment>
<evidence type="ECO:0000256" key="2">
    <source>
        <dbReference type="ARBA" id="ARBA00008156"/>
    </source>
</evidence>